<dbReference type="Pfam" id="PF07963">
    <property type="entry name" value="N_methyl"/>
    <property type="match status" value="1"/>
</dbReference>
<protein>
    <submittedName>
        <fullName evidence="2">Uncharacterized protein</fullName>
    </submittedName>
</protein>
<dbReference type="InterPro" id="IPR045584">
    <property type="entry name" value="Pilin-like"/>
</dbReference>
<dbReference type="NCBIfam" id="TIGR02532">
    <property type="entry name" value="IV_pilin_GFxxxE"/>
    <property type="match status" value="1"/>
</dbReference>
<keyword evidence="1" id="KW-1133">Transmembrane helix</keyword>
<sequence>MKGFSLIEILVVIFIVGLVSIVISSFFVDIFSLSRIIGSDLSTQQEVRVALKQISSELRSTSPSSTGSYPIAEASSTSLTFYSDTDDDGLKERLRYFLQNSVIKKGVLKPTGNPLTYNPANETVVDLIRGVYATTTPIFSYYDSSYDGASSPLSQPVTTTAVRLIKIVITAQSDPSKAPAPFTMTTGVTLRNIKDNL</sequence>
<comment type="caution">
    <text evidence="2">The sequence shown here is derived from an EMBL/GenBank/DDBJ whole genome shotgun (WGS) entry which is preliminary data.</text>
</comment>
<proteinExistence type="predicted"/>
<dbReference type="InterPro" id="IPR012902">
    <property type="entry name" value="N_methyl_site"/>
</dbReference>
<gene>
    <name evidence="2" type="ORF">UW55_C0014G0007</name>
</gene>
<keyword evidence="1" id="KW-0472">Membrane</keyword>
<keyword evidence="1" id="KW-0812">Transmembrane</keyword>
<dbReference type="EMBL" id="LCIT01000014">
    <property type="protein sequence ID" value="KKT62302.1"/>
    <property type="molecule type" value="Genomic_DNA"/>
</dbReference>
<dbReference type="SUPFAM" id="SSF54523">
    <property type="entry name" value="Pili subunits"/>
    <property type="match status" value="1"/>
</dbReference>
<evidence type="ECO:0000256" key="1">
    <source>
        <dbReference type="SAM" id="Phobius"/>
    </source>
</evidence>
<dbReference type="PROSITE" id="PS00409">
    <property type="entry name" value="PROKAR_NTER_METHYL"/>
    <property type="match status" value="1"/>
</dbReference>
<evidence type="ECO:0000313" key="2">
    <source>
        <dbReference type="EMBL" id="KKT62302.1"/>
    </source>
</evidence>
<evidence type="ECO:0000313" key="3">
    <source>
        <dbReference type="Proteomes" id="UP000033945"/>
    </source>
</evidence>
<feature type="transmembrane region" description="Helical" evidence="1">
    <location>
        <begin position="6"/>
        <end position="28"/>
    </location>
</feature>
<organism evidence="2 3">
    <name type="scientific">Candidatus Giovannonibacteria bacterium GW2011_GWA2_44_26</name>
    <dbReference type="NCBI Taxonomy" id="1618648"/>
    <lineage>
        <taxon>Bacteria</taxon>
        <taxon>Candidatus Giovannoniibacteriota</taxon>
    </lineage>
</organism>
<dbReference type="Proteomes" id="UP000033945">
    <property type="component" value="Unassembled WGS sequence"/>
</dbReference>
<name>A0A0G1L145_9BACT</name>
<reference evidence="2 3" key="1">
    <citation type="journal article" date="2015" name="Nature">
        <title>rRNA introns, odd ribosomes, and small enigmatic genomes across a large radiation of phyla.</title>
        <authorList>
            <person name="Brown C.T."/>
            <person name="Hug L.A."/>
            <person name="Thomas B.C."/>
            <person name="Sharon I."/>
            <person name="Castelle C.J."/>
            <person name="Singh A."/>
            <person name="Wilkins M.J."/>
            <person name="Williams K.H."/>
            <person name="Banfield J.F."/>
        </authorList>
    </citation>
    <scope>NUCLEOTIDE SEQUENCE [LARGE SCALE GENOMIC DNA]</scope>
</reference>
<accession>A0A0G1L145</accession>
<dbReference type="AlphaFoldDB" id="A0A0G1L145"/>